<evidence type="ECO:0000256" key="2">
    <source>
        <dbReference type="ARBA" id="ARBA00012438"/>
    </source>
</evidence>
<dbReference type="Gene3D" id="3.40.50.2300">
    <property type="match status" value="1"/>
</dbReference>
<dbReference type="Proteomes" id="UP000676409">
    <property type="component" value="Chromosome"/>
</dbReference>
<evidence type="ECO:0000259" key="10">
    <source>
        <dbReference type="PROSITE" id="PS50112"/>
    </source>
</evidence>
<dbReference type="SUPFAM" id="SSF48452">
    <property type="entry name" value="TPR-like"/>
    <property type="match status" value="1"/>
</dbReference>
<evidence type="ECO:0000256" key="5">
    <source>
        <dbReference type="ARBA" id="ARBA00022777"/>
    </source>
</evidence>
<evidence type="ECO:0000313" key="12">
    <source>
        <dbReference type="EMBL" id="QUD85946.1"/>
    </source>
</evidence>
<dbReference type="EC" id="2.7.13.3" evidence="2"/>
<dbReference type="NCBIfam" id="TIGR00229">
    <property type="entry name" value="sensory_box"/>
    <property type="match status" value="1"/>
</dbReference>
<proteinExistence type="predicted"/>
<name>A0A975FX62_9CAUL</name>
<dbReference type="InterPro" id="IPR005467">
    <property type="entry name" value="His_kinase_dom"/>
</dbReference>
<dbReference type="PROSITE" id="PS50110">
    <property type="entry name" value="RESPONSE_REGULATORY"/>
    <property type="match status" value="1"/>
</dbReference>
<dbReference type="InterPro" id="IPR011006">
    <property type="entry name" value="CheY-like_superfamily"/>
</dbReference>
<reference evidence="12" key="1">
    <citation type="submission" date="2021-04" db="EMBL/GenBank/DDBJ databases">
        <title>The complete genome sequence of Caulobacter sp. S6.</title>
        <authorList>
            <person name="Tang Y."/>
            <person name="Ouyang W."/>
            <person name="Liu Q."/>
            <person name="Huang B."/>
            <person name="Guo Z."/>
            <person name="Lei P."/>
        </authorList>
    </citation>
    <scope>NUCLEOTIDE SEQUENCE</scope>
    <source>
        <strain evidence="12">S6</strain>
    </source>
</reference>
<dbReference type="PROSITE" id="PS50113">
    <property type="entry name" value="PAC"/>
    <property type="match status" value="2"/>
</dbReference>
<keyword evidence="13" id="KW-1185">Reference proteome</keyword>
<dbReference type="KEGG" id="caul:KCG34_12595"/>
<evidence type="ECO:0000259" key="8">
    <source>
        <dbReference type="PROSITE" id="PS50109"/>
    </source>
</evidence>
<dbReference type="InterPro" id="IPR000014">
    <property type="entry name" value="PAS"/>
</dbReference>
<feature type="modified residue" description="4-aspartylphosphate" evidence="7">
    <location>
        <position position="1075"/>
    </location>
</feature>
<dbReference type="InterPro" id="IPR001789">
    <property type="entry name" value="Sig_transdc_resp-reg_receiver"/>
</dbReference>
<dbReference type="SUPFAM" id="SSF55785">
    <property type="entry name" value="PYP-like sensor domain (PAS domain)"/>
    <property type="match status" value="2"/>
</dbReference>
<dbReference type="PANTHER" id="PTHR45339">
    <property type="entry name" value="HYBRID SIGNAL TRANSDUCTION HISTIDINE KINASE J"/>
    <property type="match status" value="1"/>
</dbReference>
<evidence type="ECO:0000256" key="4">
    <source>
        <dbReference type="ARBA" id="ARBA00022679"/>
    </source>
</evidence>
<feature type="domain" description="Histidine kinase" evidence="8">
    <location>
        <begin position="777"/>
        <end position="1002"/>
    </location>
</feature>
<dbReference type="SMART" id="SM00448">
    <property type="entry name" value="REC"/>
    <property type="match status" value="1"/>
</dbReference>
<dbReference type="PROSITE" id="PS50112">
    <property type="entry name" value="PAS"/>
    <property type="match status" value="2"/>
</dbReference>
<dbReference type="GO" id="GO:0000155">
    <property type="term" value="F:phosphorelay sensor kinase activity"/>
    <property type="evidence" value="ECO:0007669"/>
    <property type="project" value="InterPro"/>
</dbReference>
<organism evidence="12 13">
    <name type="scientific">Phenylobacterium montanum</name>
    <dbReference type="NCBI Taxonomy" id="2823693"/>
    <lineage>
        <taxon>Bacteria</taxon>
        <taxon>Pseudomonadati</taxon>
        <taxon>Pseudomonadota</taxon>
        <taxon>Alphaproteobacteria</taxon>
        <taxon>Caulobacterales</taxon>
        <taxon>Caulobacteraceae</taxon>
        <taxon>Phenylobacterium</taxon>
    </lineage>
</organism>
<dbReference type="SMART" id="SM00388">
    <property type="entry name" value="HisKA"/>
    <property type="match status" value="1"/>
</dbReference>
<dbReference type="FunFam" id="3.30.565.10:FF:000010">
    <property type="entry name" value="Sensor histidine kinase RcsC"/>
    <property type="match status" value="1"/>
</dbReference>
<dbReference type="InterPro" id="IPR011990">
    <property type="entry name" value="TPR-like_helical_dom_sf"/>
</dbReference>
<dbReference type="Pfam" id="PF00512">
    <property type="entry name" value="HisKA"/>
    <property type="match status" value="1"/>
</dbReference>
<dbReference type="SMART" id="SM00028">
    <property type="entry name" value="TPR"/>
    <property type="match status" value="4"/>
</dbReference>
<dbReference type="InterPro" id="IPR000700">
    <property type="entry name" value="PAS-assoc_C"/>
</dbReference>
<accession>A0A975FX62</accession>
<sequence length="1235" mass="135617">MRLLDRLPRVLAVALLVLVPAIQVRSAEGDSAARLQAWRTAAAETRRLAENDAPKAYAEARRLLAELPPDAHTTDRVRALNLLARTEVYLAMTPEAAEHAREAFDMAKRQQDRIGQAEADLNIDLNAVNEGRIDKLVEASTDAVKALQGGDRPDLLSEALLRSAMTYRRLGQIDDSVKTTLRAMEIARGTRDPLTLTYAYYGMGVSFQQSGHRDEARRFFQQMLDSARAAPSKMLEAYALNGLAITYADAHDFRTADALNNQAIALFRQVGAPFGVSFALFADAQNKLAEGRAREALPVLGEVVGIYEQHPNRIGLWYSLNLKSSSEAALGDKVAALTDAKRAAGLADSIGFPIYQSESARRLAALYAALGDFHRAYTLSARAVDLTTKADQQRVGAQVLDLAQRYEAESKQRQIEALTQRNQKQDAELRQRVLEQRWLWTVLAASAIGLAGGGLMLAQLRRAHRQTMAVNTRLQASEAELQQQTGILQSILDSMGEGVVVVDRSGSRLLINPEAERILGVFPPVSEPQDWSRDYGLFLPDRMTPFPPESLPLARALAGETAADVEVYVRNPGCPEGRWISATGRPLVDRSGEAQGAVVVFSDISARKLADEEIRAQNQSLEQRVQLRTEELRLRTRYLSALFDTLPMLVWLKDTESRYLAVNESCAALVGLSAEQMVGKFDLEVRPRARAEAILAIDAEVMASRTRRTVEARIDGPDGEIWLETDLAPVLDEDGTVLGTVGVSRDVSGRKAAETAREAAFDEAVRLARLRSEFMAQISHELRTPLNAILGYAQILRRDKRLTQRQSGGLATIQASAQHLLMLINDILDLSRIEADKLELRPVEIELAAFLRVVGDIIRVKAEEKGLAFTEELGDDLPAVVRVDDRRLRQVLLNLLGNAVKFTDSGAIVLRVLALPPSNAAKGRGAWLRFEIEDTGLGITPSQIERIFQPFEQAGEALRREGGAGLGLAISRQLVRLMGGNIEVSSEVGEGSLFWFELELPIARRPVGKGPGDERTAVGYQGPRRSVLIVDDAVSSRTMMADALSAYGFEVFEAGDGKEGLAMAERHRPHLMVMDTMMPVMDGLEATHRLRTMPHLDGLKIIAVTAGASPEDEARSLAAGADAFAAKPLAPDRLLDLIAEALRLDLVYEVAEERTPEGPVPPPEELERLRALALEGYMGPIRERANHLARQDPRYQPFASRLVAMADDYQSKAILALIERLLSLDAEPHPNSSQA</sequence>
<dbReference type="SUPFAM" id="SSF55874">
    <property type="entry name" value="ATPase domain of HSP90 chaperone/DNA topoisomerase II/histidine kinase"/>
    <property type="match status" value="1"/>
</dbReference>
<dbReference type="InterPro" id="IPR003661">
    <property type="entry name" value="HisK_dim/P_dom"/>
</dbReference>
<dbReference type="CDD" id="cd00082">
    <property type="entry name" value="HisKA"/>
    <property type="match status" value="1"/>
</dbReference>
<dbReference type="PROSITE" id="PS50109">
    <property type="entry name" value="HIS_KIN"/>
    <property type="match status" value="1"/>
</dbReference>
<dbReference type="EMBL" id="CP073078">
    <property type="protein sequence ID" value="QUD85946.1"/>
    <property type="molecule type" value="Genomic_DNA"/>
</dbReference>
<feature type="domain" description="PAS" evidence="10">
    <location>
        <begin position="484"/>
        <end position="520"/>
    </location>
</feature>
<dbReference type="Pfam" id="PF02518">
    <property type="entry name" value="HATPase_c"/>
    <property type="match status" value="1"/>
</dbReference>
<dbReference type="SUPFAM" id="SSF47384">
    <property type="entry name" value="Homodimeric domain of signal transducing histidine kinase"/>
    <property type="match status" value="1"/>
</dbReference>
<comment type="catalytic activity">
    <reaction evidence="1">
        <text>ATP + protein L-histidine = ADP + protein N-phospho-L-histidine.</text>
        <dbReference type="EC" id="2.7.13.3"/>
    </reaction>
</comment>
<dbReference type="InterPro" id="IPR003594">
    <property type="entry name" value="HATPase_dom"/>
</dbReference>
<evidence type="ECO:0000256" key="7">
    <source>
        <dbReference type="PROSITE-ProRule" id="PRU00169"/>
    </source>
</evidence>
<evidence type="ECO:0000256" key="3">
    <source>
        <dbReference type="ARBA" id="ARBA00022553"/>
    </source>
</evidence>
<feature type="domain" description="Response regulatory" evidence="9">
    <location>
        <begin position="1026"/>
        <end position="1142"/>
    </location>
</feature>
<gene>
    <name evidence="12" type="ORF">KCG34_12595</name>
</gene>
<dbReference type="InterPro" id="IPR036097">
    <property type="entry name" value="HisK_dim/P_sf"/>
</dbReference>
<evidence type="ECO:0000259" key="11">
    <source>
        <dbReference type="PROSITE" id="PS50113"/>
    </source>
</evidence>
<feature type="domain" description="PAC" evidence="11">
    <location>
        <begin position="708"/>
        <end position="759"/>
    </location>
</feature>
<keyword evidence="6" id="KW-0902">Two-component regulatory system</keyword>
<dbReference type="PANTHER" id="PTHR45339:SF1">
    <property type="entry name" value="HYBRID SIGNAL TRANSDUCTION HISTIDINE KINASE J"/>
    <property type="match status" value="1"/>
</dbReference>
<dbReference type="CDD" id="cd16922">
    <property type="entry name" value="HATPase_EvgS-ArcB-TorS-like"/>
    <property type="match status" value="1"/>
</dbReference>
<dbReference type="Pfam" id="PF08448">
    <property type="entry name" value="PAS_4"/>
    <property type="match status" value="2"/>
</dbReference>
<dbReference type="InterPro" id="IPR004358">
    <property type="entry name" value="Sig_transdc_His_kin-like_C"/>
</dbReference>
<dbReference type="SMART" id="SM00387">
    <property type="entry name" value="HATPase_c"/>
    <property type="match status" value="1"/>
</dbReference>
<keyword evidence="5" id="KW-0418">Kinase</keyword>
<feature type="domain" description="PAS" evidence="10">
    <location>
        <begin position="635"/>
        <end position="680"/>
    </location>
</feature>
<protein>
    <recommendedName>
        <fullName evidence="2">histidine kinase</fullName>
        <ecNumber evidence="2">2.7.13.3</ecNumber>
    </recommendedName>
</protein>
<keyword evidence="4" id="KW-0808">Transferase</keyword>
<dbReference type="SMART" id="SM00091">
    <property type="entry name" value="PAS"/>
    <property type="match status" value="2"/>
</dbReference>
<dbReference type="InterPro" id="IPR001610">
    <property type="entry name" value="PAC"/>
</dbReference>
<keyword evidence="3 7" id="KW-0597">Phosphoprotein</keyword>
<dbReference type="Pfam" id="PF00072">
    <property type="entry name" value="Response_reg"/>
    <property type="match status" value="1"/>
</dbReference>
<dbReference type="PRINTS" id="PR00344">
    <property type="entry name" value="BCTRLSENSOR"/>
</dbReference>
<dbReference type="Gene3D" id="3.30.565.10">
    <property type="entry name" value="Histidine kinase-like ATPase, C-terminal domain"/>
    <property type="match status" value="1"/>
</dbReference>
<dbReference type="SUPFAM" id="SSF52172">
    <property type="entry name" value="CheY-like"/>
    <property type="match status" value="1"/>
</dbReference>
<dbReference type="CDD" id="cd00130">
    <property type="entry name" value="PAS"/>
    <property type="match status" value="2"/>
</dbReference>
<dbReference type="RefSeq" id="WP_211935998.1">
    <property type="nucleotide sequence ID" value="NZ_CP073078.1"/>
</dbReference>
<dbReference type="Gene3D" id="3.30.450.20">
    <property type="entry name" value="PAS domain"/>
    <property type="match status" value="2"/>
</dbReference>
<dbReference type="InterPro" id="IPR036890">
    <property type="entry name" value="HATPase_C_sf"/>
</dbReference>
<dbReference type="InterPro" id="IPR013656">
    <property type="entry name" value="PAS_4"/>
</dbReference>
<evidence type="ECO:0000256" key="6">
    <source>
        <dbReference type="ARBA" id="ARBA00023012"/>
    </source>
</evidence>
<evidence type="ECO:0000313" key="13">
    <source>
        <dbReference type="Proteomes" id="UP000676409"/>
    </source>
</evidence>
<evidence type="ECO:0000256" key="1">
    <source>
        <dbReference type="ARBA" id="ARBA00000085"/>
    </source>
</evidence>
<dbReference type="InterPro" id="IPR035965">
    <property type="entry name" value="PAS-like_dom_sf"/>
</dbReference>
<evidence type="ECO:0000259" key="9">
    <source>
        <dbReference type="PROSITE" id="PS50110"/>
    </source>
</evidence>
<dbReference type="Gene3D" id="1.10.287.130">
    <property type="match status" value="1"/>
</dbReference>
<dbReference type="FunFam" id="1.10.287.130:FF:000001">
    <property type="entry name" value="Two-component sensor histidine kinase"/>
    <property type="match status" value="1"/>
</dbReference>
<dbReference type="InterPro" id="IPR019734">
    <property type="entry name" value="TPR_rpt"/>
</dbReference>
<dbReference type="Gene3D" id="1.25.40.10">
    <property type="entry name" value="Tetratricopeptide repeat domain"/>
    <property type="match status" value="2"/>
</dbReference>
<dbReference type="SMART" id="SM00086">
    <property type="entry name" value="PAC"/>
    <property type="match status" value="2"/>
</dbReference>
<feature type="domain" description="PAC" evidence="11">
    <location>
        <begin position="563"/>
        <end position="616"/>
    </location>
</feature>
<dbReference type="AlphaFoldDB" id="A0A975FX62"/>